<dbReference type="GO" id="GO:0051301">
    <property type="term" value="P:cell division"/>
    <property type="evidence" value="ECO:0007669"/>
    <property type="project" value="UniProtKB-KW"/>
</dbReference>
<feature type="region of interest" description="Disordered" evidence="7">
    <location>
        <begin position="387"/>
        <end position="407"/>
    </location>
</feature>
<evidence type="ECO:0000256" key="1">
    <source>
        <dbReference type="ARBA" id="ARBA00003222"/>
    </source>
</evidence>
<dbReference type="SUPFAM" id="SSF47954">
    <property type="entry name" value="Cyclin-like"/>
    <property type="match status" value="2"/>
</dbReference>
<keyword evidence="11" id="KW-1185">Reference proteome</keyword>
<dbReference type="FunFam" id="1.10.472.10:FF:000198">
    <property type="entry name" value="G2/mitotic-specific cyclin-B1"/>
    <property type="match status" value="1"/>
</dbReference>
<dbReference type="GO" id="GO:0005829">
    <property type="term" value="C:cytosol"/>
    <property type="evidence" value="ECO:0007669"/>
    <property type="project" value="UniProtKB-ARBA"/>
</dbReference>
<dbReference type="GeneTree" id="ENSGT00940000155405"/>
<evidence type="ECO:0000256" key="3">
    <source>
        <dbReference type="ARBA" id="ARBA00022618"/>
    </source>
</evidence>
<evidence type="ECO:0000259" key="8">
    <source>
        <dbReference type="SMART" id="SM00385"/>
    </source>
</evidence>
<dbReference type="InterPro" id="IPR006671">
    <property type="entry name" value="Cyclin_N"/>
</dbReference>
<dbReference type="InterPro" id="IPR048258">
    <property type="entry name" value="Cyclins_cyclin-box"/>
</dbReference>
<feature type="domain" description="Cyclin-like" evidence="8">
    <location>
        <begin position="170"/>
        <end position="254"/>
    </location>
</feature>
<dbReference type="InterPro" id="IPR036915">
    <property type="entry name" value="Cyclin-like_sf"/>
</dbReference>
<proteinExistence type="inferred from homology"/>
<dbReference type="InterPro" id="IPR039361">
    <property type="entry name" value="Cyclin"/>
</dbReference>
<reference evidence="10" key="2">
    <citation type="submission" date="2025-09" db="UniProtKB">
        <authorList>
            <consortium name="Ensembl"/>
        </authorList>
    </citation>
    <scope>IDENTIFICATION</scope>
</reference>
<dbReference type="PROSITE" id="PS00292">
    <property type="entry name" value="CYCLINS"/>
    <property type="match status" value="1"/>
</dbReference>
<evidence type="ECO:0000256" key="5">
    <source>
        <dbReference type="ARBA" id="ARBA00023306"/>
    </source>
</evidence>
<evidence type="ECO:0000313" key="11">
    <source>
        <dbReference type="Proteomes" id="UP000694388"/>
    </source>
</evidence>
<dbReference type="Pfam" id="PF02984">
    <property type="entry name" value="Cyclin_C"/>
    <property type="match status" value="1"/>
</dbReference>
<feature type="compositionally biased region" description="Basic and acidic residues" evidence="7">
    <location>
        <begin position="41"/>
        <end position="50"/>
    </location>
</feature>
<evidence type="ECO:0000256" key="6">
    <source>
        <dbReference type="RuleBase" id="RU000383"/>
    </source>
</evidence>
<keyword evidence="5" id="KW-0131">Cell cycle</keyword>
<name>A0A8C4QWW9_EPTBU</name>
<dbReference type="InterPro" id="IPR004367">
    <property type="entry name" value="Cyclin_C-dom"/>
</dbReference>
<accession>A0A8C4QWW9</accession>
<sequence>MAARQHKVKNMSIPSENVYGLRPKVKQTTRGVSTRAALGEIRNKTCKDLKPQQAKRVPKTRSQSTSIPVNGSNPPPPTLPISPIPPSPPPPFPPPPMVIAAKEAALCQAFSEFDLHLEDIDADCVDPQLCSEYVKDIYKYMRQLEMEQSIKPDYLAGQLVTRRMRAILVDWLIQVHFKFRLLQETLYMAVAVIDRFLQKHRVLAKELQLVGVTGMFIASKYEEMYAPTIEDFVYITDSAFQKCQIRKMEVVMLKELDFNLGRPLPLHFLRRATMAAKADAEQHTLAKYLMELTLIDYDMVHFYPSQVAAAALCLSQKILDGLEWTVMLQAYTGYAEVDVQLVMQHIAKNLVKVNDGLCKYQAVKNKYTSSKFMKISTITPLQSQVETPPSALRGEWPREGSETAVGRESRGKLSLPFGSKRNCLHVESAILAVGEAACTSSRAIDFVEEWFWPAVPPWPQTQPAEPNTSIWPCLVNRPGLDLYAGPCEKPAGAYHRGSFALVQSTSRGLNVPRLRV</sequence>
<feature type="domain" description="Cyclin C-terminal" evidence="9">
    <location>
        <begin position="263"/>
        <end position="381"/>
    </location>
</feature>
<comment type="similarity">
    <text evidence="2">Belongs to the cyclin family. Cyclin AB subfamily.</text>
</comment>
<organism evidence="10 11">
    <name type="scientific">Eptatretus burgeri</name>
    <name type="common">Inshore hagfish</name>
    <dbReference type="NCBI Taxonomy" id="7764"/>
    <lineage>
        <taxon>Eukaryota</taxon>
        <taxon>Metazoa</taxon>
        <taxon>Chordata</taxon>
        <taxon>Craniata</taxon>
        <taxon>Vertebrata</taxon>
        <taxon>Cyclostomata</taxon>
        <taxon>Myxini</taxon>
        <taxon>Myxiniformes</taxon>
        <taxon>Myxinidae</taxon>
        <taxon>Eptatretinae</taxon>
        <taxon>Eptatretus</taxon>
    </lineage>
</organism>
<keyword evidence="4 6" id="KW-0195">Cyclin</keyword>
<feature type="region of interest" description="Disordered" evidence="7">
    <location>
        <begin position="1"/>
        <end position="95"/>
    </location>
</feature>
<dbReference type="Proteomes" id="UP000694388">
    <property type="component" value="Unplaced"/>
</dbReference>
<reference evidence="10" key="1">
    <citation type="submission" date="2025-08" db="UniProtKB">
        <authorList>
            <consortium name="Ensembl"/>
        </authorList>
    </citation>
    <scope>IDENTIFICATION</scope>
</reference>
<evidence type="ECO:0000259" key="9">
    <source>
        <dbReference type="SMART" id="SM01332"/>
    </source>
</evidence>
<feature type="compositionally biased region" description="Basic and acidic residues" evidence="7">
    <location>
        <begin position="395"/>
        <end position="407"/>
    </location>
</feature>
<dbReference type="AlphaFoldDB" id="A0A8C4QWW9"/>
<dbReference type="Gene3D" id="1.10.472.10">
    <property type="entry name" value="Cyclin-like"/>
    <property type="match status" value="2"/>
</dbReference>
<dbReference type="PANTHER" id="PTHR10177">
    <property type="entry name" value="CYCLINS"/>
    <property type="match status" value="1"/>
</dbReference>
<comment type="function">
    <text evidence="1">Essential for the control of the cell cycle at the G2/M (mitosis) transition.</text>
</comment>
<evidence type="ECO:0000256" key="7">
    <source>
        <dbReference type="SAM" id="MobiDB-lite"/>
    </source>
</evidence>
<protein>
    <submittedName>
        <fullName evidence="10">Cyclin B2</fullName>
    </submittedName>
</protein>
<dbReference type="SMART" id="SM01332">
    <property type="entry name" value="Cyclin_C"/>
    <property type="match status" value="1"/>
</dbReference>
<evidence type="ECO:0000256" key="4">
    <source>
        <dbReference type="ARBA" id="ARBA00023127"/>
    </source>
</evidence>
<evidence type="ECO:0000256" key="2">
    <source>
        <dbReference type="ARBA" id="ARBA00006955"/>
    </source>
</evidence>
<dbReference type="Ensembl" id="ENSEBUT00000021347.1">
    <property type="protein sequence ID" value="ENSEBUP00000020771.1"/>
    <property type="gene ID" value="ENSEBUG00000012841.1"/>
</dbReference>
<dbReference type="CDD" id="cd20507">
    <property type="entry name" value="CYCLIN_CCNB1-like_rpt1"/>
    <property type="match status" value="1"/>
</dbReference>
<feature type="compositionally biased region" description="Pro residues" evidence="7">
    <location>
        <begin position="73"/>
        <end position="95"/>
    </location>
</feature>
<keyword evidence="3" id="KW-0132">Cell division</keyword>
<dbReference type="InterPro" id="IPR013763">
    <property type="entry name" value="Cyclin-like_dom"/>
</dbReference>
<feature type="compositionally biased region" description="Polar residues" evidence="7">
    <location>
        <begin position="60"/>
        <end position="72"/>
    </location>
</feature>
<dbReference type="Pfam" id="PF00134">
    <property type="entry name" value="Cyclin_N"/>
    <property type="match status" value="1"/>
</dbReference>
<feature type="domain" description="Cyclin-like" evidence="8">
    <location>
        <begin position="267"/>
        <end position="348"/>
    </location>
</feature>
<dbReference type="SMART" id="SM00385">
    <property type="entry name" value="CYCLIN"/>
    <property type="match status" value="2"/>
</dbReference>
<evidence type="ECO:0000313" key="10">
    <source>
        <dbReference type="Ensembl" id="ENSEBUP00000020771.1"/>
    </source>
</evidence>